<dbReference type="PANTHER" id="PTHR44846:SF1">
    <property type="entry name" value="MANNOSYL-D-GLYCERATE TRANSPORT_METABOLISM SYSTEM REPRESSOR MNGR-RELATED"/>
    <property type="match status" value="1"/>
</dbReference>
<evidence type="ECO:0000256" key="1">
    <source>
        <dbReference type="ARBA" id="ARBA00023015"/>
    </source>
</evidence>
<reference evidence="6" key="1">
    <citation type="submission" date="2017-04" db="EMBL/GenBank/DDBJ databases">
        <authorList>
            <person name="Bumgarner R.E."/>
            <person name="Fredricks D.N."/>
            <person name="Srinivasan S."/>
        </authorList>
    </citation>
    <scope>NUCLEOTIDE SEQUENCE [LARGE SCALE GENOMIC DNA]</scope>
    <source>
        <strain evidence="6">KA00405</strain>
    </source>
</reference>
<dbReference type="EMBL" id="NBZD01000001">
    <property type="protein sequence ID" value="PNH19927.1"/>
    <property type="molecule type" value="Genomic_DNA"/>
</dbReference>
<dbReference type="Pfam" id="PF00392">
    <property type="entry name" value="GntR"/>
    <property type="match status" value="1"/>
</dbReference>
<evidence type="ECO:0000256" key="3">
    <source>
        <dbReference type="ARBA" id="ARBA00023163"/>
    </source>
</evidence>
<dbReference type="PROSITE" id="PS50949">
    <property type="entry name" value="HTH_GNTR"/>
    <property type="match status" value="1"/>
</dbReference>
<dbReference type="InterPro" id="IPR036388">
    <property type="entry name" value="WH-like_DNA-bd_sf"/>
</dbReference>
<dbReference type="GO" id="GO:0003700">
    <property type="term" value="F:DNA-binding transcription factor activity"/>
    <property type="evidence" value="ECO:0007669"/>
    <property type="project" value="InterPro"/>
</dbReference>
<dbReference type="GO" id="GO:0045892">
    <property type="term" value="P:negative regulation of DNA-templated transcription"/>
    <property type="evidence" value="ECO:0007669"/>
    <property type="project" value="TreeGrafter"/>
</dbReference>
<feature type="domain" description="HTH gntR-type" evidence="4">
    <location>
        <begin position="10"/>
        <end position="78"/>
    </location>
</feature>
<protein>
    <recommendedName>
        <fullName evidence="4">HTH gntR-type domain-containing protein</fullName>
    </recommendedName>
</protein>
<dbReference type="PANTHER" id="PTHR44846">
    <property type="entry name" value="MANNOSYL-D-GLYCERATE TRANSPORT/METABOLISM SYSTEM REPRESSOR MNGR-RELATED"/>
    <property type="match status" value="1"/>
</dbReference>
<dbReference type="Gene3D" id="1.10.10.10">
    <property type="entry name" value="Winged helix-like DNA-binding domain superfamily/Winged helix DNA-binding domain"/>
    <property type="match status" value="1"/>
</dbReference>
<evidence type="ECO:0000256" key="2">
    <source>
        <dbReference type="ARBA" id="ARBA00023125"/>
    </source>
</evidence>
<gene>
    <name evidence="5" type="ORF">B7R76_03390</name>
</gene>
<keyword evidence="2" id="KW-0238">DNA-binding</keyword>
<dbReference type="InterPro" id="IPR011663">
    <property type="entry name" value="UTRA"/>
</dbReference>
<keyword evidence="1" id="KW-0805">Transcription regulation</keyword>
<dbReference type="InterPro" id="IPR000524">
    <property type="entry name" value="Tscrpt_reg_HTH_GntR"/>
</dbReference>
<dbReference type="RefSeq" id="WP_012993155.1">
    <property type="nucleotide sequence ID" value="NZ_NBZD01000001.1"/>
</dbReference>
<dbReference type="InterPro" id="IPR050679">
    <property type="entry name" value="Bact_HTH_transcr_reg"/>
</dbReference>
<evidence type="ECO:0000313" key="5">
    <source>
        <dbReference type="EMBL" id="PNH19927.1"/>
    </source>
</evidence>
<dbReference type="SUPFAM" id="SSF64288">
    <property type="entry name" value="Chorismate lyase-like"/>
    <property type="match status" value="1"/>
</dbReference>
<dbReference type="SMART" id="SM00345">
    <property type="entry name" value="HTH_GNTR"/>
    <property type="match status" value="1"/>
</dbReference>
<sequence length="251" mass="28159">MEKLDKRSSVPLYAQLKELLQRRIADAVYSPGEKIPTELKLCEELDLSRPTVRQAVAELVAEGKLYIIKGRGTFVTATPELQVIRNYNSMAFSAFRPPLTGTRHFIDYRHLKRISVDVTAGFGKNTTILQQGVYEIIWLDESEEGKPLVYGKAYIPAVIYPNLLSRLTSDKESKSAVLWDVRSVGTKAQAVLAVRPALTDEARYLDITKAFPVLTHNAKIYNRTGAVCELVEAIMPTDRCALMLDLINMNN</sequence>
<dbReference type="InterPro" id="IPR028978">
    <property type="entry name" value="Chorismate_lyase_/UTRA_dom_sf"/>
</dbReference>
<comment type="caution">
    <text evidence="5">The sequence shown here is derived from an EMBL/GenBank/DDBJ whole genome shotgun (WGS) entry which is preliminary data.</text>
</comment>
<dbReference type="Pfam" id="PF07702">
    <property type="entry name" value="UTRA"/>
    <property type="match status" value="1"/>
</dbReference>
<name>A0A2J8B576_9FIRM</name>
<dbReference type="AlphaFoldDB" id="A0A2J8B576"/>
<dbReference type="OMA" id="AVAQITY"/>
<dbReference type="SUPFAM" id="SSF46785">
    <property type="entry name" value="Winged helix' DNA-binding domain"/>
    <property type="match status" value="1"/>
</dbReference>
<dbReference type="Gene3D" id="3.40.1410.10">
    <property type="entry name" value="Chorismate lyase-like"/>
    <property type="match status" value="1"/>
</dbReference>
<dbReference type="Proteomes" id="UP000236394">
    <property type="component" value="Unassembled WGS sequence"/>
</dbReference>
<evidence type="ECO:0000259" key="4">
    <source>
        <dbReference type="PROSITE" id="PS50949"/>
    </source>
</evidence>
<accession>A0A2J8B576</accession>
<dbReference type="PRINTS" id="PR00035">
    <property type="entry name" value="HTHGNTR"/>
</dbReference>
<dbReference type="InterPro" id="IPR036390">
    <property type="entry name" value="WH_DNA-bd_sf"/>
</dbReference>
<keyword evidence="3" id="KW-0804">Transcription</keyword>
<dbReference type="CDD" id="cd07377">
    <property type="entry name" value="WHTH_GntR"/>
    <property type="match status" value="1"/>
</dbReference>
<proteinExistence type="predicted"/>
<organism evidence="5 6">
    <name type="scientific">Mageeibacillus indolicus</name>
    <dbReference type="NCBI Taxonomy" id="884684"/>
    <lineage>
        <taxon>Bacteria</taxon>
        <taxon>Bacillati</taxon>
        <taxon>Bacillota</taxon>
        <taxon>Clostridia</taxon>
        <taxon>Eubacteriales</taxon>
        <taxon>Oscillospiraceae</taxon>
        <taxon>Mageeibacillus</taxon>
    </lineage>
</organism>
<dbReference type="GO" id="GO:0003677">
    <property type="term" value="F:DNA binding"/>
    <property type="evidence" value="ECO:0007669"/>
    <property type="project" value="UniProtKB-KW"/>
</dbReference>
<evidence type="ECO:0000313" key="6">
    <source>
        <dbReference type="Proteomes" id="UP000236394"/>
    </source>
</evidence>